<name>A0ABW1IUS5_9BACL</name>
<dbReference type="Pfam" id="PF06283">
    <property type="entry name" value="ThuA"/>
    <property type="match status" value="1"/>
</dbReference>
<dbReference type="SUPFAM" id="SSF52317">
    <property type="entry name" value="Class I glutamine amidotransferase-like"/>
    <property type="match status" value="1"/>
</dbReference>
<dbReference type="RefSeq" id="WP_379896018.1">
    <property type="nucleotide sequence ID" value="NZ_CBCSCT010000011.1"/>
</dbReference>
<protein>
    <submittedName>
        <fullName evidence="2">ThuA domain-containing protein</fullName>
    </submittedName>
</protein>
<dbReference type="Gene3D" id="3.40.50.880">
    <property type="match status" value="1"/>
</dbReference>
<dbReference type="PANTHER" id="PTHR40469:SF2">
    <property type="entry name" value="GALACTOSE-BINDING DOMAIN-LIKE SUPERFAMILY PROTEIN"/>
    <property type="match status" value="1"/>
</dbReference>
<organism evidence="2 3">
    <name type="scientific">Marinicrinis lubricantis</name>
    <dbReference type="NCBI Taxonomy" id="2086470"/>
    <lineage>
        <taxon>Bacteria</taxon>
        <taxon>Bacillati</taxon>
        <taxon>Bacillota</taxon>
        <taxon>Bacilli</taxon>
        <taxon>Bacillales</taxon>
        <taxon>Paenibacillaceae</taxon>
    </lineage>
</organism>
<dbReference type="Proteomes" id="UP001596250">
    <property type="component" value="Unassembled WGS sequence"/>
</dbReference>
<reference evidence="3" key="1">
    <citation type="journal article" date="2019" name="Int. J. Syst. Evol. Microbiol.">
        <title>The Global Catalogue of Microorganisms (GCM) 10K type strain sequencing project: providing services to taxonomists for standard genome sequencing and annotation.</title>
        <authorList>
            <consortium name="The Broad Institute Genomics Platform"/>
            <consortium name="The Broad Institute Genome Sequencing Center for Infectious Disease"/>
            <person name="Wu L."/>
            <person name="Ma J."/>
        </authorList>
    </citation>
    <scope>NUCLEOTIDE SEQUENCE [LARGE SCALE GENOMIC DNA]</scope>
    <source>
        <strain evidence="3">CCM 8749</strain>
    </source>
</reference>
<comment type="caution">
    <text evidence="2">The sequence shown here is derived from an EMBL/GenBank/DDBJ whole genome shotgun (WGS) entry which is preliminary data.</text>
</comment>
<evidence type="ECO:0000313" key="2">
    <source>
        <dbReference type="EMBL" id="MFC5988544.1"/>
    </source>
</evidence>
<feature type="domain" description="ThuA-like" evidence="1">
    <location>
        <begin position="32"/>
        <end position="208"/>
    </location>
</feature>
<proteinExistence type="predicted"/>
<evidence type="ECO:0000313" key="3">
    <source>
        <dbReference type="Proteomes" id="UP001596250"/>
    </source>
</evidence>
<evidence type="ECO:0000259" key="1">
    <source>
        <dbReference type="Pfam" id="PF06283"/>
    </source>
</evidence>
<accession>A0ABW1IUS5</accession>
<sequence>MKPKTKALFIGDNAQAPYHPLQPVRQEMLSILEEAFEVDATDEYGYFSLETLKRYELLISYTDRWNEALSSQQTADLLTYVSQGGGLLVIHNGISLQARPELSQLIGARFTGHPPYQELPFRVSAAEHEIMKGISAFDMDEEPYQFEFDPFTKRETLLEYELDGKKHPAAWVHPFGLGRVVFLMPGHHLHSFKHLEFRKLIVQGARFAANPSVG</sequence>
<gene>
    <name evidence="2" type="ORF">ACFPXP_19245</name>
</gene>
<dbReference type="PANTHER" id="PTHR40469">
    <property type="entry name" value="SECRETED GLYCOSYL HYDROLASE"/>
    <property type="match status" value="1"/>
</dbReference>
<dbReference type="InterPro" id="IPR029010">
    <property type="entry name" value="ThuA-like"/>
</dbReference>
<dbReference type="EMBL" id="JBHSQV010000182">
    <property type="protein sequence ID" value="MFC5988544.1"/>
    <property type="molecule type" value="Genomic_DNA"/>
</dbReference>
<dbReference type="InterPro" id="IPR029062">
    <property type="entry name" value="Class_I_gatase-like"/>
</dbReference>
<keyword evidence="3" id="KW-1185">Reference proteome</keyword>